<protein>
    <submittedName>
        <fullName evidence="2">Uncharacterized protein</fullName>
    </submittedName>
</protein>
<evidence type="ECO:0000313" key="3">
    <source>
        <dbReference type="Proteomes" id="UP000824469"/>
    </source>
</evidence>
<feature type="non-terminal residue" evidence="2">
    <location>
        <position position="1"/>
    </location>
</feature>
<comment type="caution">
    <text evidence="2">The sequence shown here is derived from an EMBL/GenBank/DDBJ whole genome shotgun (WGS) entry which is preliminary data.</text>
</comment>
<feature type="compositionally biased region" description="Gly residues" evidence="1">
    <location>
        <begin position="1"/>
        <end position="10"/>
    </location>
</feature>
<organism evidence="2 3">
    <name type="scientific">Taxus chinensis</name>
    <name type="common">Chinese yew</name>
    <name type="synonym">Taxus wallichiana var. chinensis</name>
    <dbReference type="NCBI Taxonomy" id="29808"/>
    <lineage>
        <taxon>Eukaryota</taxon>
        <taxon>Viridiplantae</taxon>
        <taxon>Streptophyta</taxon>
        <taxon>Embryophyta</taxon>
        <taxon>Tracheophyta</taxon>
        <taxon>Spermatophyta</taxon>
        <taxon>Pinopsida</taxon>
        <taxon>Pinidae</taxon>
        <taxon>Conifers II</taxon>
        <taxon>Cupressales</taxon>
        <taxon>Taxaceae</taxon>
        <taxon>Taxus</taxon>
    </lineage>
</organism>
<feature type="compositionally biased region" description="Basic and acidic residues" evidence="1">
    <location>
        <begin position="40"/>
        <end position="58"/>
    </location>
</feature>
<gene>
    <name evidence="2" type="ORF">KI387_035980</name>
</gene>
<evidence type="ECO:0000313" key="2">
    <source>
        <dbReference type="EMBL" id="KAH9308069.1"/>
    </source>
</evidence>
<sequence length="58" mass="5912">PVGHSAGRGYGSTELADSSTGTDYYPAGPDSGTGTYPRAESGHGTDTGHRVDFRTGSH</sequence>
<name>A0AA38FQG8_TAXCH</name>
<proteinExistence type="predicted"/>
<accession>A0AA38FQG8</accession>
<reference evidence="2 3" key="1">
    <citation type="journal article" date="2021" name="Nat. Plants">
        <title>The Taxus genome provides insights into paclitaxel biosynthesis.</title>
        <authorList>
            <person name="Xiong X."/>
            <person name="Gou J."/>
            <person name="Liao Q."/>
            <person name="Li Y."/>
            <person name="Zhou Q."/>
            <person name="Bi G."/>
            <person name="Li C."/>
            <person name="Du R."/>
            <person name="Wang X."/>
            <person name="Sun T."/>
            <person name="Guo L."/>
            <person name="Liang H."/>
            <person name="Lu P."/>
            <person name="Wu Y."/>
            <person name="Zhang Z."/>
            <person name="Ro D.K."/>
            <person name="Shang Y."/>
            <person name="Huang S."/>
            <person name="Yan J."/>
        </authorList>
    </citation>
    <scope>NUCLEOTIDE SEQUENCE [LARGE SCALE GENOMIC DNA]</scope>
    <source>
        <strain evidence="2">Ta-2019</strain>
    </source>
</reference>
<feature type="region of interest" description="Disordered" evidence="1">
    <location>
        <begin position="1"/>
        <end position="58"/>
    </location>
</feature>
<dbReference type="EMBL" id="JAHRHJ020000007">
    <property type="protein sequence ID" value="KAH9308069.1"/>
    <property type="molecule type" value="Genomic_DNA"/>
</dbReference>
<dbReference type="AlphaFoldDB" id="A0AA38FQG8"/>
<keyword evidence="3" id="KW-1185">Reference proteome</keyword>
<feature type="non-terminal residue" evidence="2">
    <location>
        <position position="58"/>
    </location>
</feature>
<dbReference type="Proteomes" id="UP000824469">
    <property type="component" value="Unassembled WGS sequence"/>
</dbReference>
<evidence type="ECO:0000256" key="1">
    <source>
        <dbReference type="SAM" id="MobiDB-lite"/>
    </source>
</evidence>